<keyword evidence="2" id="KW-1185">Reference proteome</keyword>
<sequence length="355" mass="40218">MREVCESLICGGGSSSSSSSSKSTNMEVFHGGATAGGGSSEVRKLNLVYFLCRDGQLEHPHLIRVHHFYRHGVHLYDVKRWLADLRGKDMPDSYTWSYKRKYKNGYVWQDLMDDDLITPIADNEYVIKGSLLLPSFNTSLDKSKEVGEVAEVAAPVKSPPEILQIEHENHAISQKPPPQLEQDLPGHTSILEDRREKPATVFRPEFTDLIEERKEGQEPFLHPGNHAKKKMTLWSFLSCREVETDVPSAKPVNRRVAGGEPWEEHDNGGRRSTMKEEGEKAVLLSTSSYRLISEPNCSQCGKSFKPEKLHSHMKSCKAMKGHRRSISNIEKLPLRTESYNEEFSKEAITSYLLTH</sequence>
<comment type="caution">
    <text evidence="1">The sequence shown here is derived from an EMBL/GenBank/DDBJ whole genome shotgun (WGS) entry which is preliminary data.</text>
</comment>
<organism evidence="1 2">
    <name type="scientific">Dioscorea alata</name>
    <name type="common">Purple yam</name>
    <dbReference type="NCBI Taxonomy" id="55571"/>
    <lineage>
        <taxon>Eukaryota</taxon>
        <taxon>Viridiplantae</taxon>
        <taxon>Streptophyta</taxon>
        <taxon>Embryophyta</taxon>
        <taxon>Tracheophyta</taxon>
        <taxon>Spermatophyta</taxon>
        <taxon>Magnoliopsida</taxon>
        <taxon>Liliopsida</taxon>
        <taxon>Dioscoreales</taxon>
        <taxon>Dioscoreaceae</taxon>
        <taxon>Dioscorea</taxon>
    </lineage>
</organism>
<proteinExistence type="predicted"/>
<name>A0ACB7VMS3_DIOAL</name>
<gene>
    <name evidence="1" type="ORF">IHE45_08G133000</name>
</gene>
<dbReference type="EMBL" id="CM037018">
    <property type="protein sequence ID" value="KAH7675423.1"/>
    <property type="molecule type" value="Genomic_DNA"/>
</dbReference>
<reference evidence="2" key="1">
    <citation type="journal article" date="2022" name="Nat. Commun.">
        <title>Chromosome evolution and the genetic basis of agronomically important traits in greater yam.</title>
        <authorList>
            <person name="Bredeson J.V."/>
            <person name="Lyons J.B."/>
            <person name="Oniyinde I.O."/>
            <person name="Okereke N.R."/>
            <person name="Kolade O."/>
            <person name="Nnabue I."/>
            <person name="Nwadili C.O."/>
            <person name="Hribova E."/>
            <person name="Parker M."/>
            <person name="Nwogha J."/>
            <person name="Shu S."/>
            <person name="Carlson J."/>
            <person name="Kariba R."/>
            <person name="Muthemba S."/>
            <person name="Knop K."/>
            <person name="Barton G.J."/>
            <person name="Sherwood A.V."/>
            <person name="Lopez-Montes A."/>
            <person name="Asiedu R."/>
            <person name="Jamnadass R."/>
            <person name="Muchugi A."/>
            <person name="Goodstein D."/>
            <person name="Egesi C.N."/>
            <person name="Featherston J."/>
            <person name="Asfaw A."/>
            <person name="Simpson G.G."/>
            <person name="Dolezel J."/>
            <person name="Hendre P.S."/>
            <person name="Van Deynze A."/>
            <person name="Kumar P.L."/>
            <person name="Obidiegwu J.E."/>
            <person name="Bhattacharjee R."/>
            <person name="Rokhsar D.S."/>
        </authorList>
    </citation>
    <scope>NUCLEOTIDE SEQUENCE [LARGE SCALE GENOMIC DNA]</scope>
    <source>
        <strain evidence="2">cv. TDa95/00328</strain>
    </source>
</reference>
<evidence type="ECO:0000313" key="2">
    <source>
        <dbReference type="Proteomes" id="UP000827976"/>
    </source>
</evidence>
<evidence type="ECO:0000313" key="1">
    <source>
        <dbReference type="EMBL" id="KAH7675423.1"/>
    </source>
</evidence>
<accession>A0ACB7VMS3</accession>
<protein>
    <submittedName>
        <fullName evidence="1">Protein SOSEKI 2 plant protein</fullName>
    </submittedName>
</protein>
<dbReference type="Proteomes" id="UP000827976">
    <property type="component" value="Chromosome 8"/>
</dbReference>